<dbReference type="HAMAP" id="MF_00010">
    <property type="entry name" value="UPF0060"/>
    <property type="match status" value="1"/>
</dbReference>
<reference evidence="6 7" key="3">
    <citation type="journal article" date="2019" name="Int. J. Syst. Evol. Microbiol.">
        <title>Nitrosopumilus adriaticus sp. nov. and Nitrosopumilus piranensis sp. nov., two ammonia-oxidizing archaea from the Adriatic Sea and members of the class Nitrososphaeria.</title>
        <authorList>
            <person name="Bayer B."/>
            <person name="Vojvoda J."/>
            <person name="Reinthaler T."/>
            <person name="Reyes C."/>
            <person name="Pinto M."/>
            <person name="Herndl G.J."/>
        </authorList>
    </citation>
    <scope>NUCLEOTIDE SEQUENCE [LARGE SCALE GENOMIC DNA]</scope>
    <source>
        <strain evidence="6 7">D3C</strain>
    </source>
</reference>
<keyword evidence="1" id="KW-1003">Cell membrane</keyword>
<dbReference type="PANTHER" id="PTHR36116">
    <property type="entry name" value="UPF0060 MEMBRANE PROTEIN YNFA"/>
    <property type="match status" value="1"/>
</dbReference>
<feature type="transmembrane region" description="Helical" evidence="5">
    <location>
        <begin position="37"/>
        <end position="55"/>
    </location>
</feature>
<feature type="transmembrane region" description="Helical" evidence="5">
    <location>
        <begin position="12"/>
        <end position="31"/>
    </location>
</feature>
<evidence type="ECO:0000256" key="2">
    <source>
        <dbReference type="ARBA" id="ARBA00022692"/>
    </source>
</evidence>
<sequence>MNEQPKNFFTSILLFFLAGLCEIGGGYLVWLWLREDFGFVLGAVGGFVLFLYGIVPTFQKTHFHRVYAAYGGVFIVMSVFWGWLIDGVVPDNYDIIGTIIAIIGVLIIFYYPRKGEKVWSK</sequence>
<keyword evidence="7" id="KW-1185">Reference proteome</keyword>
<name>A0A0C5C8Q3_9ARCH</name>
<reference evidence="6 7" key="2">
    <citation type="journal article" date="2016" name="ISME J.">
        <title>Physiological and genomic characterization of two novel marine thaumarchaeal strains indicates niche differentiation.</title>
        <authorList>
            <person name="Bayer B."/>
            <person name="Vojvoda J."/>
            <person name="Offre P."/>
            <person name="Alves R.J."/>
            <person name="Elisabeth N.H."/>
            <person name="Garcia J.A."/>
            <person name="Volland J.M."/>
            <person name="Srivastava A."/>
            <person name="Schleper C."/>
            <person name="Herndl G.J."/>
        </authorList>
    </citation>
    <scope>NUCLEOTIDE SEQUENCE [LARGE SCALE GENOMIC DNA]</scope>
    <source>
        <strain evidence="6 7">D3C</strain>
    </source>
</reference>
<keyword evidence="4 5" id="KW-0472">Membrane</keyword>
<dbReference type="PATRIC" id="fig|1582439.9.peg.368"/>
<dbReference type="OrthoDB" id="129688at2157"/>
<feature type="transmembrane region" description="Helical" evidence="5">
    <location>
        <begin position="95"/>
        <end position="112"/>
    </location>
</feature>
<dbReference type="Proteomes" id="UP000032027">
    <property type="component" value="Chromosome"/>
</dbReference>
<dbReference type="Pfam" id="PF02694">
    <property type="entry name" value="UPF0060"/>
    <property type="match status" value="1"/>
</dbReference>
<evidence type="ECO:0000256" key="3">
    <source>
        <dbReference type="ARBA" id="ARBA00022989"/>
    </source>
</evidence>
<dbReference type="STRING" id="1582439.NPIRD3C_0366"/>
<dbReference type="InterPro" id="IPR037185">
    <property type="entry name" value="EmrE-like"/>
</dbReference>
<keyword evidence="2 5" id="KW-0812">Transmembrane</keyword>
<evidence type="ECO:0000256" key="4">
    <source>
        <dbReference type="ARBA" id="ARBA00023136"/>
    </source>
</evidence>
<dbReference type="NCBIfam" id="NF002586">
    <property type="entry name" value="PRK02237.1"/>
    <property type="match status" value="1"/>
</dbReference>
<dbReference type="HOGENOM" id="CLU_117653_2_0_2"/>
<keyword evidence="3 5" id="KW-1133">Transmembrane helix</keyword>
<dbReference type="AlphaFoldDB" id="A0A0C5C8Q3"/>
<evidence type="ECO:0000256" key="5">
    <source>
        <dbReference type="SAM" id="Phobius"/>
    </source>
</evidence>
<dbReference type="EMBL" id="CP010868">
    <property type="protein sequence ID" value="AJM91582.1"/>
    <property type="molecule type" value="Genomic_DNA"/>
</dbReference>
<dbReference type="SUPFAM" id="SSF103481">
    <property type="entry name" value="Multidrug resistance efflux transporter EmrE"/>
    <property type="match status" value="1"/>
</dbReference>
<evidence type="ECO:0000256" key="1">
    <source>
        <dbReference type="ARBA" id="ARBA00022475"/>
    </source>
</evidence>
<organism evidence="6 7">
    <name type="scientific">Nitrosopumilus piranensis</name>
    <dbReference type="NCBI Taxonomy" id="1582439"/>
    <lineage>
        <taxon>Archaea</taxon>
        <taxon>Nitrososphaerota</taxon>
        <taxon>Nitrososphaeria</taxon>
        <taxon>Nitrosopumilales</taxon>
        <taxon>Nitrosopumilaceae</taxon>
        <taxon>Nitrosopumilus</taxon>
    </lineage>
</organism>
<gene>
    <name evidence="6" type="ORF">NPIRD3C_0366</name>
</gene>
<dbReference type="KEGG" id="nid:NPIRD3C_0366"/>
<accession>A0A0C5C8Q3</accession>
<evidence type="ECO:0000313" key="6">
    <source>
        <dbReference type="EMBL" id="AJM91582.1"/>
    </source>
</evidence>
<protein>
    <submittedName>
        <fullName evidence="6">Uncharacterized protein</fullName>
    </submittedName>
</protein>
<dbReference type="GeneID" id="41599530"/>
<dbReference type="PANTHER" id="PTHR36116:SF1">
    <property type="entry name" value="UPF0060 MEMBRANE PROTEIN YNFA"/>
    <property type="match status" value="1"/>
</dbReference>
<feature type="transmembrane region" description="Helical" evidence="5">
    <location>
        <begin position="67"/>
        <end position="89"/>
    </location>
</feature>
<dbReference type="GO" id="GO:0005886">
    <property type="term" value="C:plasma membrane"/>
    <property type="evidence" value="ECO:0007669"/>
    <property type="project" value="TreeGrafter"/>
</dbReference>
<evidence type="ECO:0000313" key="7">
    <source>
        <dbReference type="Proteomes" id="UP000032027"/>
    </source>
</evidence>
<dbReference type="InterPro" id="IPR003844">
    <property type="entry name" value="UPF0060"/>
</dbReference>
<dbReference type="RefSeq" id="WP_148702568.1">
    <property type="nucleotide sequence ID" value="NZ_CP010868.1"/>
</dbReference>
<reference evidence="7" key="1">
    <citation type="submission" date="2015-02" db="EMBL/GenBank/DDBJ databases">
        <title>Characterization of two novel Thaumarchaeota isolated from the Northern Adriatic Sea.</title>
        <authorList>
            <person name="Bayer B."/>
            <person name="Vojvoda J."/>
            <person name="Offre P."/>
            <person name="Srivastava A."/>
            <person name="Elisabeth N."/>
            <person name="Garcia J.A.L."/>
            <person name="Schleper C."/>
            <person name="Herndl G.J."/>
        </authorList>
    </citation>
    <scope>NUCLEOTIDE SEQUENCE [LARGE SCALE GENOMIC DNA]</scope>
    <source>
        <strain evidence="7">D3C</strain>
    </source>
</reference>
<proteinExistence type="inferred from homology"/>